<evidence type="ECO:0000256" key="1">
    <source>
        <dbReference type="SAM" id="MobiDB-lite"/>
    </source>
</evidence>
<accession>A0A1H9GUG2</accession>
<dbReference type="Proteomes" id="UP000199028">
    <property type="component" value="Unassembled WGS sequence"/>
</dbReference>
<dbReference type="AlphaFoldDB" id="A0A1H9GUG2"/>
<reference evidence="3" key="1">
    <citation type="submission" date="2016-10" db="EMBL/GenBank/DDBJ databases">
        <authorList>
            <person name="Varghese N."/>
            <person name="Submissions S."/>
        </authorList>
    </citation>
    <scope>NUCLEOTIDE SEQUENCE [LARGE SCALE GENOMIC DNA]</scope>
    <source>
        <strain evidence="3">CGMCC 4.578</strain>
    </source>
</reference>
<gene>
    <name evidence="2" type="ORF">SAMN05216195_102673</name>
</gene>
<keyword evidence="3" id="KW-1185">Reference proteome</keyword>
<organism evidence="2 3">
    <name type="scientific">Lentzea flaviverrucosa</name>
    <dbReference type="NCBI Taxonomy" id="200379"/>
    <lineage>
        <taxon>Bacteria</taxon>
        <taxon>Bacillati</taxon>
        <taxon>Actinomycetota</taxon>
        <taxon>Actinomycetes</taxon>
        <taxon>Pseudonocardiales</taxon>
        <taxon>Pseudonocardiaceae</taxon>
        <taxon>Lentzea</taxon>
    </lineage>
</organism>
<feature type="region of interest" description="Disordered" evidence="1">
    <location>
        <begin position="1"/>
        <end position="20"/>
    </location>
</feature>
<dbReference type="EMBL" id="FOFT01000002">
    <property type="protein sequence ID" value="SEQ53707.1"/>
    <property type="molecule type" value="Genomic_DNA"/>
</dbReference>
<sequence>MPGRTRTNTTTPYAAATTRAEVGRVRTQPSAMSAATAPTGCGRNAAVTVRVLRPWSSLLGAGHNRDSFRHHYSRIGAESAERGPARRQAVGAARCGVVEAVPFIDFARHRLAQLLRR</sequence>
<evidence type="ECO:0000313" key="2">
    <source>
        <dbReference type="EMBL" id="SEQ53707.1"/>
    </source>
</evidence>
<protein>
    <submittedName>
        <fullName evidence="2">Uncharacterized protein</fullName>
    </submittedName>
</protein>
<evidence type="ECO:0000313" key="3">
    <source>
        <dbReference type="Proteomes" id="UP000199028"/>
    </source>
</evidence>
<name>A0A1H9GUG2_9PSEU</name>
<proteinExistence type="predicted"/>